<evidence type="ECO:0000313" key="6">
    <source>
        <dbReference type="EMBL" id="OQE04429.1"/>
    </source>
</evidence>
<dbReference type="OrthoDB" id="74360at2759"/>
<dbReference type="InterPro" id="IPR020946">
    <property type="entry name" value="Flavin_mOase-like"/>
</dbReference>
<accession>A0A1V6RSG8</accession>
<evidence type="ECO:0000256" key="2">
    <source>
        <dbReference type="ARBA" id="ARBA00010139"/>
    </source>
</evidence>
<dbReference type="InterPro" id="IPR051209">
    <property type="entry name" value="FAD-bind_Monooxygenase_sf"/>
</dbReference>
<evidence type="ECO:0000313" key="7">
    <source>
        <dbReference type="Proteomes" id="UP000191518"/>
    </source>
</evidence>
<dbReference type="EMBL" id="MDYP01000033">
    <property type="protein sequence ID" value="OQE04429.1"/>
    <property type="molecule type" value="Genomic_DNA"/>
</dbReference>
<evidence type="ECO:0008006" key="8">
    <source>
        <dbReference type="Google" id="ProtNLM"/>
    </source>
</evidence>
<evidence type="ECO:0000256" key="1">
    <source>
        <dbReference type="ARBA" id="ARBA00001974"/>
    </source>
</evidence>
<reference evidence="7" key="1">
    <citation type="journal article" date="2017" name="Nat. Microbiol.">
        <title>Global analysis of biosynthetic gene clusters reveals vast potential of secondary metabolite production in Penicillium species.</title>
        <authorList>
            <person name="Nielsen J.C."/>
            <person name="Grijseels S."/>
            <person name="Prigent S."/>
            <person name="Ji B."/>
            <person name="Dainat J."/>
            <person name="Nielsen K.F."/>
            <person name="Frisvad J.C."/>
            <person name="Workman M."/>
            <person name="Nielsen J."/>
        </authorList>
    </citation>
    <scope>NUCLEOTIDE SEQUENCE [LARGE SCALE GENOMIC DNA]</scope>
    <source>
        <strain evidence="7">IBT 29486</strain>
    </source>
</reference>
<dbReference type="Pfam" id="PF00743">
    <property type="entry name" value="FMO-like"/>
    <property type="match status" value="1"/>
</dbReference>
<name>A0A1V6RSG8_9EURO</name>
<dbReference type="Gene3D" id="3.50.50.60">
    <property type="entry name" value="FAD/NAD(P)-binding domain"/>
    <property type="match status" value="2"/>
</dbReference>
<keyword evidence="3" id="KW-0285">Flavoprotein</keyword>
<evidence type="ECO:0000256" key="3">
    <source>
        <dbReference type="ARBA" id="ARBA00022630"/>
    </source>
</evidence>
<evidence type="ECO:0000256" key="5">
    <source>
        <dbReference type="ARBA" id="ARBA00023002"/>
    </source>
</evidence>
<comment type="similarity">
    <text evidence="2">Belongs to the FAD-binding monooxygenase family.</text>
</comment>
<keyword evidence="5" id="KW-0560">Oxidoreductase</keyword>
<dbReference type="SUPFAM" id="SSF51905">
    <property type="entry name" value="FAD/NAD(P)-binding domain"/>
    <property type="match status" value="2"/>
</dbReference>
<keyword evidence="4" id="KW-0274">FAD</keyword>
<gene>
    <name evidence="6" type="ORF">PENVUL_c033G10229</name>
</gene>
<dbReference type="Proteomes" id="UP000191518">
    <property type="component" value="Unassembled WGS sequence"/>
</dbReference>
<dbReference type="AlphaFoldDB" id="A0A1V6RSG8"/>
<evidence type="ECO:0000256" key="4">
    <source>
        <dbReference type="ARBA" id="ARBA00022827"/>
    </source>
</evidence>
<protein>
    <recommendedName>
        <fullName evidence="8">FAD/NAD(P)-binding domain-containing protein</fullName>
    </recommendedName>
</protein>
<dbReference type="GO" id="GO:0050661">
    <property type="term" value="F:NADP binding"/>
    <property type="evidence" value="ECO:0007669"/>
    <property type="project" value="InterPro"/>
</dbReference>
<dbReference type="GO" id="GO:0004499">
    <property type="term" value="F:N,N-dimethylaniline monooxygenase activity"/>
    <property type="evidence" value="ECO:0007669"/>
    <property type="project" value="InterPro"/>
</dbReference>
<dbReference type="PANTHER" id="PTHR42877:SF4">
    <property type="entry name" value="FAD_NAD(P)-BINDING DOMAIN-CONTAINING PROTEIN-RELATED"/>
    <property type="match status" value="1"/>
</dbReference>
<sequence>MTNEKPRLCLPVGNKSYTEAAVIIVGAGFSEIRVVIDLLKTNKWKIFVILEMSSGLGVWSHLYSYSFEQNPDWIKEHSGQEEVLECLVGVAQKSGLYQYIRFNSSEEECEWNDVTQKWNIGVRVSGEKDAEFNSSYSIKSDFLVSAVGHLNVPQLPSIPGLLDYQGKLMHSAYWDWTYGPKGKNIAVIGVGSTSTQIVPEVAKFAKYLTVYQRNPNRIAPRKNSPIPMWERMIYKYLHPYIWRYKRAQMMNYREKTFGSLVVSTPQNADNFEVLCEAHMKRQLPGQNELWDKLLPVYKIVASMSSLPMTFILSSYERIQNWRLFDLITLATGLRATDFMCNMKITGRDGRSISTVWKDGAEALNGICVESLPNFGMMYGPNTNMSHNSIILMIEAQSRYINALIEGVMKVREAGGRVTIEPNPREYGITTKGSKTNYYASPDCNSWYKISESGKVTNN</sequence>
<comment type="cofactor">
    <cofactor evidence="1">
        <name>FAD</name>
        <dbReference type="ChEBI" id="CHEBI:57692"/>
    </cofactor>
</comment>
<comment type="caution">
    <text evidence="6">The sequence shown here is derived from an EMBL/GenBank/DDBJ whole genome shotgun (WGS) entry which is preliminary data.</text>
</comment>
<proteinExistence type="inferred from homology"/>
<dbReference type="PANTHER" id="PTHR42877">
    <property type="entry name" value="L-ORNITHINE N(5)-MONOOXYGENASE-RELATED"/>
    <property type="match status" value="1"/>
</dbReference>
<dbReference type="GO" id="GO:0050660">
    <property type="term" value="F:flavin adenine dinucleotide binding"/>
    <property type="evidence" value="ECO:0007669"/>
    <property type="project" value="InterPro"/>
</dbReference>
<dbReference type="InterPro" id="IPR036188">
    <property type="entry name" value="FAD/NAD-bd_sf"/>
</dbReference>
<organism evidence="6 7">
    <name type="scientific">Penicillium vulpinum</name>
    <dbReference type="NCBI Taxonomy" id="29845"/>
    <lineage>
        <taxon>Eukaryota</taxon>
        <taxon>Fungi</taxon>
        <taxon>Dikarya</taxon>
        <taxon>Ascomycota</taxon>
        <taxon>Pezizomycotina</taxon>
        <taxon>Eurotiomycetes</taxon>
        <taxon>Eurotiomycetidae</taxon>
        <taxon>Eurotiales</taxon>
        <taxon>Aspergillaceae</taxon>
        <taxon>Penicillium</taxon>
    </lineage>
</organism>
<keyword evidence="7" id="KW-1185">Reference proteome</keyword>